<dbReference type="Gene3D" id="3.30.565.10">
    <property type="entry name" value="Histidine kinase-like ATPase, C-terminal domain"/>
    <property type="match status" value="1"/>
</dbReference>
<evidence type="ECO:0000256" key="2">
    <source>
        <dbReference type="ARBA" id="ARBA00012438"/>
    </source>
</evidence>
<evidence type="ECO:0000256" key="6">
    <source>
        <dbReference type="PROSITE-ProRule" id="PRU00169"/>
    </source>
</evidence>
<organism evidence="9 10">
    <name type="scientific">Corallococcus macrosporus DSM 14697</name>
    <dbReference type="NCBI Taxonomy" id="1189310"/>
    <lineage>
        <taxon>Bacteria</taxon>
        <taxon>Pseudomonadati</taxon>
        <taxon>Myxococcota</taxon>
        <taxon>Myxococcia</taxon>
        <taxon>Myxococcales</taxon>
        <taxon>Cystobacterineae</taxon>
        <taxon>Myxococcaceae</taxon>
        <taxon>Corallococcus</taxon>
    </lineage>
</organism>
<evidence type="ECO:0000256" key="4">
    <source>
        <dbReference type="ARBA" id="ARBA00022679"/>
    </source>
</evidence>
<feature type="domain" description="Response regulatory" evidence="8">
    <location>
        <begin position="522"/>
        <end position="632"/>
    </location>
</feature>
<dbReference type="PRINTS" id="PR00344">
    <property type="entry name" value="BCTRLSENSOR"/>
</dbReference>
<dbReference type="Pfam" id="PF13492">
    <property type="entry name" value="GAF_3"/>
    <property type="match status" value="1"/>
</dbReference>
<evidence type="ECO:0000259" key="8">
    <source>
        <dbReference type="PROSITE" id="PS50110"/>
    </source>
</evidence>
<dbReference type="Gene3D" id="3.30.450.40">
    <property type="match status" value="1"/>
</dbReference>
<dbReference type="PANTHER" id="PTHR43547:SF2">
    <property type="entry name" value="HYBRID SIGNAL TRANSDUCTION HISTIDINE KINASE C"/>
    <property type="match status" value="1"/>
</dbReference>
<dbReference type="SMART" id="SM00388">
    <property type="entry name" value="HisKA"/>
    <property type="match status" value="1"/>
</dbReference>
<feature type="domain" description="Histidine kinase" evidence="7">
    <location>
        <begin position="297"/>
        <end position="512"/>
    </location>
</feature>
<dbReference type="Pfam" id="PF02518">
    <property type="entry name" value="HATPase_c"/>
    <property type="match status" value="1"/>
</dbReference>
<protein>
    <recommendedName>
        <fullName evidence="2">histidine kinase</fullName>
        <ecNumber evidence="2">2.7.13.3</ecNumber>
    </recommendedName>
</protein>
<evidence type="ECO:0000313" key="10">
    <source>
        <dbReference type="Proteomes" id="UP000217343"/>
    </source>
</evidence>
<evidence type="ECO:0000259" key="7">
    <source>
        <dbReference type="PROSITE" id="PS50109"/>
    </source>
</evidence>
<dbReference type="FunFam" id="3.30.565.10:FF:000006">
    <property type="entry name" value="Sensor histidine kinase WalK"/>
    <property type="match status" value="1"/>
</dbReference>
<dbReference type="KEGG" id="mmas:MYMAC_006049"/>
<gene>
    <name evidence="9" type="ORF">MYMAC_006049</name>
</gene>
<dbReference type="Proteomes" id="UP000217343">
    <property type="component" value="Chromosome"/>
</dbReference>
<dbReference type="InterPro" id="IPR004358">
    <property type="entry name" value="Sig_transdc_His_kin-like_C"/>
</dbReference>
<reference evidence="9 10" key="1">
    <citation type="submission" date="2017-06" db="EMBL/GenBank/DDBJ databases">
        <title>Sequencing and comparative analysis of myxobacterial genomes.</title>
        <authorList>
            <person name="Rupp O."/>
            <person name="Goesmann A."/>
            <person name="Sogaard-Andersen L."/>
        </authorList>
    </citation>
    <scope>NUCLEOTIDE SEQUENCE [LARGE SCALE GENOMIC DNA]</scope>
    <source>
        <strain evidence="9 10">DSM 14697</strain>
    </source>
</reference>
<proteinExistence type="predicted"/>
<keyword evidence="5 9" id="KW-0418">Kinase</keyword>
<evidence type="ECO:0000256" key="3">
    <source>
        <dbReference type="ARBA" id="ARBA00022553"/>
    </source>
</evidence>
<dbReference type="SUPFAM" id="SSF47384">
    <property type="entry name" value="Homodimeric domain of signal transducing histidine kinase"/>
    <property type="match status" value="1"/>
</dbReference>
<keyword evidence="4" id="KW-0808">Transferase</keyword>
<dbReference type="Gene3D" id="3.40.50.2300">
    <property type="match status" value="1"/>
</dbReference>
<evidence type="ECO:0000313" key="9">
    <source>
        <dbReference type="EMBL" id="ATB50393.1"/>
    </source>
</evidence>
<dbReference type="EC" id="2.7.13.3" evidence="2"/>
<sequence length="651" mass="70930">MPLGRGLIIKGRPFPLPEHMPLPADVEDAFSCLPLALVRVGADLRVQWCEEGFALKTGVALHAGGDLRDALERTRSLDVLERAIRDGAPHTGHVITRGLRQVRVQVKPAAAGEAAGAWLVVEPSGVDDEGAFSQAVQEIARSVGESLEVDSVCAAAVVALVRCAHVRRAEVYLCEEEGGALRRVAVSDLAGSEAPEAVFDAQSDPFRQALALRQAQLGIQRGYGDAMGSIFAAVPLCAPRRTVGLLLLYKEQGTSFSVRELDLWSAAANQLAVAVENARLLREAKAALQVREEFISIASHELKTPLTPLKLGLFTMERRLASGQPVELATVLKSKRQVDRLVGLVDDLLDASRLDAGRLALDLAPLEVGQLVAEVVDHFRAAFERPFAVEVPRERVWVRGDRDRLEQVLVNLLENAHKYSASEEPIVVTVERNQGEARIHVQDHGIGIPGADQSQVFQRFYRARNVSHRNFGGLGLGLFISHSIARLHGGGLTMRSAEGKGSTFSLSLPRMAPHDVKRLPHRLLLLDEDQTQEAAAERVLLSEGFEVLTARDGAEALRRATHLPVDLIVLSTSATQGQTGVFLETFATLPRARPVPILLAGDERPWWAQESTSLCTRPYRPEDLVARVRNALAVERRPTAEAPLELLSSRS</sequence>
<dbReference type="Gene3D" id="1.10.287.130">
    <property type="match status" value="1"/>
</dbReference>
<dbReference type="CDD" id="cd00075">
    <property type="entry name" value="HATPase"/>
    <property type="match status" value="1"/>
</dbReference>
<dbReference type="InterPro" id="IPR036890">
    <property type="entry name" value="HATPase_C_sf"/>
</dbReference>
<dbReference type="Pfam" id="PF00512">
    <property type="entry name" value="HisKA"/>
    <property type="match status" value="1"/>
</dbReference>
<evidence type="ECO:0000256" key="5">
    <source>
        <dbReference type="ARBA" id="ARBA00022777"/>
    </source>
</evidence>
<dbReference type="SUPFAM" id="SSF52172">
    <property type="entry name" value="CheY-like"/>
    <property type="match status" value="1"/>
</dbReference>
<dbReference type="PROSITE" id="PS50109">
    <property type="entry name" value="HIS_KIN"/>
    <property type="match status" value="1"/>
</dbReference>
<dbReference type="InterPro" id="IPR001789">
    <property type="entry name" value="Sig_transdc_resp-reg_receiver"/>
</dbReference>
<comment type="catalytic activity">
    <reaction evidence="1">
        <text>ATP + protein L-histidine = ADP + protein N-phospho-L-histidine.</text>
        <dbReference type="EC" id="2.7.13.3"/>
    </reaction>
</comment>
<dbReference type="SMART" id="SM00387">
    <property type="entry name" value="HATPase_c"/>
    <property type="match status" value="1"/>
</dbReference>
<name>A0A250K308_9BACT</name>
<dbReference type="SUPFAM" id="SSF55874">
    <property type="entry name" value="ATPase domain of HSP90 chaperone/DNA topoisomerase II/histidine kinase"/>
    <property type="match status" value="1"/>
</dbReference>
<dbReference type="AlphaFoldDB" id="A0A250K308"/>
<accession>A0A250K308</accession>
<dbReference type="InterPro" id="IPR011006">
    <property type="entry name" value="CheY-like_superfamily"/>
</dbReference>
<keyword evidence="10" id="KW-1185">Reference proteome</keyword>
<dbReference type="EMBL" id="CP022203">
    <property type="protein sequence ID" value="ATB50393.1"/>
    <property type="molecule type" value="Genomic_DNA"/>
</dbReference>
<dbReference type="InterPro" id="IPR003594">
    <property type="entry name" value="HATPase_dom"/>
</dbReference>
<comment type="caution">
    <text evidence="6">Lacks conserved residue(s) required for the propagation of feature annotation.</text>
</comment>
<dbReference type="PROSITE" id="PS50110">
    <property type="entry name" value="RESPONSE_REGULATORY"/>
    <property type="match status" value="1"/>
</dbReference>
<evidence type="ECO:0000256" key="1">
    <source>
        <dbReference type="ARBA" id="ARBA00000085"/>
    </source>
</evidence>
<dbReference type="InterPro" id="IPR029016">
    <property type="entry name" value="GAF-like_dom_sf"/>
</dbReference>
<dbReference type="InterPro" id="IPR003018">
    <property type="entry name" value="GAF"/>
</dbReference>
<dbReference type="SUPFAM" id="SSF55781">
    <property type="entry name" value="GAF domain-like"/>
    <property type="match status" value="1"/>
</dbReference>
<dbReference type="GO" id="GO:0000155">
    <property type="term" value="F:phosphorelay sensor kinase activity"/>
    <property type="evidence" value="ECO:0007669"/>
    <property type="project" value="InterPro"/>
</dbReference>
<dbReference type="InterPro" id="IPR005467">
    <property type="entry name" value="His_kinase_dom"/>
</dbReference>
<keyword evidence="3" id="KW-0597">Phosphoprotein</keyword>
<dbReference type="SMART" id="SM00065">
    <property type="entry name" value="GAF"/>
    <property type="match status" value="1"/>
</dbReference>
<dbReference type="InterPro" id="IPR036097">
    <property type="entry name" value="HisK_dim/P_sf"/>
</dbReference>
<dbReference type="PANTHER" id="PTHR43547">
    <property type="entry name" value="TWO-COMPONENT HISTIDINE KINASE"/>
    <property type="match status" value="1"/>
</dbReference>
<dbReference type="InterPro" id="IPR003661">
    <property type="entry name" value="HisK_dim/P_dom"/>
</dbReference>
<dbReference type="CDD" id="cd00082">
    <property type="entry name" value="HisKA"/>
    <property type="match status" value="1"/>
</dbReference>